<comment type="caution">
    <text evidence="3">The sequence shown here is derived from an EMBL/GenBank/DDBJ whole genome shotgun (WGS) entry which is preliminary data.</text>
</comment>
<organism evidence="3 4">
    <name type="scientific">Centaurea solstitialis</name>
    <name type="common">yellow star-thistle</name>
    <dbReference type="NCBI Taxonomy" id="347529"/>
    <lineage>
        <taxon>Eukaryota</taxon>
        <taxon>Viridiplantae</taxon>
        <taxon>Streptophyta</taxon>
        <taxon>Embryophyta</taxon>
        <taxon>Tracheophyta</taxon>
        <taxon>Spermatophyta</taxon>
        <taxon>Magnoliopsida</taxon>
        <taxon>eudicotyledons</taxon>
        <taxon>Gunneridae</taxon>
        <taxon>Pentapetalae</taxon>
        <taxon>asterids</taxon>
        <taxon>campanulids</taxon>
        <taxon>Asterales</taxon>
        <taxon>Asteraceae</taxon>
        <taxon>Carduoideae</taxon>
        <taxon>Cardueae</taxon>
        <taxon>Centaureinae</taxon>
        <taxon>Centaurea</taxon>
    </lineage>
</organism>
<evidence type="ECO:0000313" key="4">
    <source>
        <dbReference type="Proteomes" id="UP001172457"/>
    </source>
</evidence>
<feature type="region of interest" description="Disordered" evidence="1">
    <location>
        <begin position="182"/>
        <end position="217"/>
    </location>
</feature>
<evidence type="ECO:0000256" key="1">
    <source>
        <dbReference type="SAM" id="MobiDB-lite"/>
    </source>
</evidence>
<dbReference type="EMBL" id="JARYMX010000005">
    <property type="protein sequence ID" value="KAJ9547242.1"/>
    <property type="molecule type" value="Genomic_DNA"/>
</dbReference>
<evidence type="ECO:0000313" key="3">
    <source>
        <dbReference type="EMBL" id="KAJ9547242.1"/>
    </source>
</evidence>
<dbReference type="AlphaFoldDB" id="A0AA38T9G0"/>
<feature type="domain" description="Retroviral polymerase SH3-like" evidence="2">
    <location>
        <begin position="59"/>
        <end position="118"/>
    </location>
</feature>
<sequence length="487" mass="54362">MIARPMTMKSKLPVYAWGQAILHAATLIRIRPSSYNASSPLKMVFGQEPNISHLRIFGCAVYVPIAPPQRTKMEPQRRLGIYVGYESASIIKYLEPLTGDLFTARFADCHFDESEFPALGGGTKQPENQKVQKTIHLQGLANQLPDTFTDPKRVTKSHIPAANAPIKLNVPEGQDNMSNEFRARQKRGRPLGYKDKNPRKKKGANNQDGHIEVNETPRVSPEETLDMLVLEEPQATKPRHQYGGGGRLVIRNQHRNHLKPQSRWWMAVYSAATAATAACLLTSRTVSNGGGDDSFVTTIHNHQRGGDPWPDHIDAKAKPPAWWWRRFHDHQSQTTSRGGGGDFTITKPNHQRGGGGEYAITKPKTTSVVVAAISRSPNQKPTTVVVVVAPDGDHHCLWTAEMMAAIDCCFNHRPHHTRWLRQRCSVFSDSTLHDGDGGGRWPPVGGIGRRHQADHRWLPHGHAKRWQLTIETETTRSHHGDGGVRCR</sequence>
<reference evidence="3" key="1">
    <citation type="submission" date="2023-03" db="EMBL/GenBank/DDBJ databases">
        <title>Chromosome-scale reference genome and RAD-based genetic map of yellow starthistle (Centaurea solstitialis) reveal putative structural variation and QTLs associated with invader traits.</title>
        <authorList>
            <person name="Reatini B."/>
            <person name="Cang F.A."/>
            <person name="Jiang Q."/>
            <person name="Mckibben M.T.W."/>
            <person name="Barker M.S."/>
            <person name="Rieseberg L.H."/>
            <person name="Dlugosch K.M."/>
        </authorList>
    </citation>
    <scope>NUCLEOTIDE SEQUENCE</scope>
    <source>
        <strain evidence="3">CAN-66</strain>
        <tissue evidence="3">Leaf</tissue>
    </source>
</reference>
<proteinExistence type="predicted"/>
<feature type="region of interest" description="Disordered" evidence="1">
    <location>
        <begin position="332"/>
        <end position="359"/>
    </location>
</feature>
<name>A0AA38T9G0_9ASTR</name>
<dbReference type="Proteomes" id="UP001172457">
    <property type="component" value="Chromosome 5"/>
</dbReference>
<dbReference type="Pfam" id="PF25597">
    <property type="entry name" value="SH3_retrovirus"/>
    <property type="match status" value="1"/>
</dbReference>
<keyword evidence="4" id="KW-1185">Reference proteome</keyword>
<accession>A0AA38T9G0</accession>
<protein>
    <recommendedName>
        <fullName evidence="2">Retroviral polymerase SH3-like domain-containing protein</fullName>
    </recommendedName>
</protein>
<dbReference type="InterPro" id="IPR057670">
    <property type="entry name" value="SH3_retrovirus"/>
</dbReference>
<gene>
    <name evidence="3" type="ORF">OSB04_019785</name>
</gene>
<evidence type="ECO:0000259" key="2">
    <source>
        <dbReference type="Pfam" id="PF25597"/>
    </source>
</evidence>